<feature type="domain" description="DNA circulation N-terminal" evidence="1">
    <location>
        <begin position="7"/>
        <end position="92"/>
    </location>
</feature>
<dbReference type="EMBL" id="CP045700">
    <property type="protein sequence ID" value="QGA66730.1"/>
    <property type="molecule type" value="Genomic_DNA"/>
</dbReference>
<name>A0A5Q0TLI7_9VIBR</name>
<dbReference type="Proteomes" id="UP000348942">
    <property type="component" value="Chromosome 2"/>
</dbReference>
<dbReference type="InterPro" id="IPR009826">
    <property type="entry name" value="DNA_circ_N"/>
</dbReference>
<accession>A0A5Q0TLI7</accession>
<dbReference type="Pfam" id="PF07157">
    <property type="entry name" value="DNA_circ_N"/>
    <property type="match status" value="1"/>
</dbReference>
<evidence type="ECO:0000313" key="2">
    <source>
        <dbReference type="EMBL" id="QGA66349.1"/>
    </source>
</evidence>
<protein>
    <submittedName>
        <fullName evidence="2">Multidrug DMT transporter permease</fullName>
    </submittedName>
</protein>
<sequence>MAFEERLTASFRGVEFLLEGADGESGRRAIPHAYPKKESGWAEDNGKVLQSEKINGRVLGDDYVTQLQNILDALNQLGPGEFIHPWFGVRQVQIGKVSHKLLINKDRTASISFEVFEVGENLFPSAQSDTASDLQDKAEQSQDAANSAFEGYFDVDNVEGIGGMVDQFLDDLDEFTRNLPSLPSELREWTNRLIRTKDSIGNLLAYPGDLAVETMGLLEDVKSVVTDPIRALDVYTQVQNRWDGMRAELAVTGGLSSGISSSDGVASSVPFTANSEKKAAITQNSEVYKQLILNSAAISKAAALGASDFNQDTEADDNVIASLTGAERTAILTGPQLKAMGNGVASELAVFSEQAVERGDSSLWRSLRALRQSVLSDTRARAEQLPQLSVYTPNQTMPVSYVAWSQTGDTENRQSIIRRNGLSHPAFIKPSQSVEIIGENGNG</sequence>
<reference evidence="2 4" key="1">
    <citation type="submission" date="2019-10" db="EMBL/GenBank/DDBJ databases">
        <title>Vibrio sp. nov., isolated from Coralline algae surface.</title>
        <authorList>
            <person name="Geng Y."/>
            <person name="Zhang X."/>
        </authorList>
    </citation>
    <scope>NUCLEOTIDE SEQUENCE [LARGE SCALE GENOMIC DNA]</scope>
    <source>
        <strain evidence="2 4">SM1977</strain>
    </source>
</reference>
<gene>
    <name evidence="2" type="ORF">GFB47_13025</name>
    <name evidence="3" type="ORF">GFB47_15160</name>
</gene>
<dbReference type="AlphaFoldDB" id="A0A5Q0TLI7"/>
<evidence type="ECO:0000313" key="4">
    <source>
        <dbReference type="Proteomes" id="UP000348942"/>
    </source>
</evidence>
<evidence type="ECO:0000313" key="3">
    <source>
        <dbReference type="EMBL" id="QGA66730.1"/>
    </source>
</evidence>
<dbReference type="RefSeq" id="WP_153448483.1">
    <property type="nucleotide sequence ID" value="NZ_CP045700.1"/>
</dbReference>
<keyword evidence="4" id="KW-1185">Reference proteome</keyword>
<organism evidence="2 4">
    <name type="scientific">Vibrio algicola</name>
    <dbReference type="NCBI Taxonomy" id="2662262"/>
    <lineage>
        <taxon>Bacteria</taxon>
        <taxon>Pseudomonadati</taxon>
        <taxon>Pseudomonadota</taxon>
        <taxon>Gammaproteobacteria</taxon>
        <taxon>Vibrionales</taxon>
        <taxon>Vibrionaceae</taxon>
        <taxon>Vibrio</taxon>
    </lineage>
</organism>
<proteinExistence type="predicted"/>
<evidence type="ECO:0000259" key="1">
    <source>
        <dbReference type="Pfam" id="PF07157"/>
    </source>
</evidence>
<dbReference type="EMBL" id="CP045700">
    <property type="protein sequence ID" value="QGA66349.1"/>
    <property type="molecule type" value="Genomic_DNA"/>
</dbReference>